<dbReference type="PANTHER" id="PTHR44051:SF3">
    <property type="entry name" value="TRANSCRIPTIONAL REGULATOR URE2"/>
    <property type="match status" value="1"/>
</dbReference>
<dbReference type="InterPro" id="IPR040079">
    <property type="entry name" value="Glutathione_S-Trfase"/>
</dbReference>
<dbReference type="STRING" id="149040.A0A194XBG6"/>
<dbReference type="OrthoDB" id="422574at2759"/>
<dbReference type="SUPFAM" id="SSF47616">
    <property type="entry name" value="GST C-terminal domain-like"/>
    <property type="match status" value="1"/>
</dbReference>
<dbReference type="InterPro" id="IPR036282">
    <property type="entry name" value="Glutathione-S-Trfase_C_sf"/>
</dbReference>
<dbReference type="AlphaFoldDB" id="A0A194XBG6"/>
<dbReference type="Gene3D" id="3.40.30.10">
    <property type="entry name" value="Glutaredoxin"/>
    <property type="match status" value="1"/>
</dbReference>
<name>A0A194XBG6_MOLSC</name>
<keyword evidence="5" id="KW-1185">Reference proteome</keyword>
<dbReference type="KEGG" id="psco:LY89DRAFT_697321"/>
<dbReference type="RefSeq" id="XP_018071457.1">
    <property type="nucleotide sequence ID" value="XM_018216890.1"/>
</dbReference>
<dbReference type="PROSITE" id="PS50405">
    <property type="entry name" value="GST_CTER"/>
    <property type="match status" value="1"/>
</dbReference>
<dbReference type="InterPro" id="IPR010987">
    <property type="entry name" value="Glutathione-S-Trfase_C-like"/>
</dbReference>
<proteinExistence type="inferred from homology"/>
<evidence type="ECO:0000259" key="2">
    <source>
        <dbReference type="PROSITE" id="PS50404"/>
    </source>
</evidence>
<dbReference type="Gene3D" id="1.20.1050.10">
    <property type="match status" value="1"/>
</dbReference>
<dbReference type="GeneID" id="28826616"/>
<dbReference type="PROSITE" id="PS50404">
    <property type="entry name" value="GST_NTER"/>
    <property type="match status" value="1"/>
</dbReference>
<dbReference type="SUPFAM" id="SSF52833">
    <property type="entry name" value="Thioredoxin-like"/>
    <property type="match status" value="1"/>
</dbReference>
<evidence type="ECO:0000259" key="3">
    <source>
        <dbReference type="PROSITE" id="PS50405"/>
    </source>
</evidence>
<evidence type="ECO:0000313" key="5">
    <source>
        <dbReference type="Proteomes" id="UP000070700"/>
    </source>
</evidence>
<dbReference type="Pfam" id="PF00043">
    <property type="entry name" value="GST_C"/>
    <property type="match status" value="1"/>
</dbReference>
<dbReference type="PANTHER" id="PTHR44051">
    <property type="entry name" value="GLUTATHIONE S-TRANSFERASE-RELATED"/>
    <property type="match status" value="1"/>
</dbReference>
<dbReference type="CDD" id="cd03048">
    <property type="entry name" value="GST_N_Ure2p_like"/>
    <property type="match status" value="1"/>
</dbReference>
<organism evidence="4 5">
    <name type="scientific">Mollisia scopiformis</name>
    <name type="common">Conifer needle endophyte fungus</name>
    <name type="synonym">Phialocephala scopiformis</name>
    <dbReference type="NCBI Taxonomy" id="149040"/>
    <lineage>
        <taxon>Eukaryota</taxon>
        <taxon>Fungi</taxon>
        <taxon>Dikarya</taxon>
        <taxon>Ascomycota</taxon>
        <taxon>Pezizomycotina</taxon>
        <taxon>Leotiomycetes</taxon>
        <taxon>Helotiales</taxon>
        <taxon>Mollisiaceae</taxon>
        <taxon>Mollisia</taxon>
    </lineage>
</organism>
<dbReference type="InterPro" id="IPR036249">
    <property type="entry name" value="Thioredoxin-like_sf"/>
</dbReference>
<gene>
    <name evidence="4" type="ORF">LY89DRAFT_697321</name>
</gene>
<dbReference type="SFLD" id="SFLDS00019">
    <property type="entry name" value="Glutathione_Transferase_(cytos"/>
    <property type="match status" value="1"/>
</dbReference>
<dbReference type="InterPro" id="IPR004045">
    <property type="entry name" value="Glutathione_S-Trfase_N"/>
</dbReference>
<dbReference type="SFLD" id="SFLDG00358">
    <property type="entry name" value="Main_(cytGST)"/>
    <property type="match status" value="1"/>
</dbReference>
<keyword evidence="4" id="KW-0808">Transferase</keyword>
<accession>A0A194XBG6</accession>
<dbReference type="InParanoid" id="A0A194XBG6"/>
<dbReference type="GO" id="GO:0016740">
    <property type="term" value="F:transferase activity"/>
    <property type="evidence" value="ECO:0007669"/>
    <property type="project" value="UniProtKB-KW"/>
</dbReference>
<protein>
    <submittedName>
        <fullName evidence="4">Glutathione S-transferase C-terminal-like protein</fullName>
    </submittedName>
</protein>
<feature type="domain" description="GST C-terminal" evidence="3">
    <location>
        <begin position="100"/>
        <end position="223"/>
    </location>
</feature>
<dbReference type="InterPro" id="IPR004046">
    <property type="entry name" value="GST_C"/>
</dbReference>
<dbReference type="Pfam" id="PF13409">
    <property type="entry name" value="GST_N_2"/>
    <property type="match status" value="1"/>
</dbReference>
<dbReference type="EMBL" id="KQ947415">
    <property type="protein sequence ID" value="KUJ17102.1"/>
    <property type="molecule type" value="Genomic_DNA"/>
</dbReference>
<sequence length="232" mass="26839">MAEDKTNPQFTLYTHHTCPAAFKVAHILSLLHLTYKPIYITITKTTKDQKEPWFLSLNPNGRLPVLIDHHHSNHIIWESASIITYLLTLYDPLFTLHPSSPFLQSEVNSWVALQVSGQGPTIGQAFWFGYWHSEILPSAYNRYVEETKRILGVLEGRLEGREWLVGNKMSVADVGFLAWYEEAFMVDIEIEREFPRCWGWIGRMKVVPEIVEGSVGREMIAPRKLWERGVEE</sequence>
<reference evidence="4 5" key="1">
    <citation type="submission" date="2015-10" db="EMBL/GenBank/DDBJ databases">
        <title>Full genome of DAOMC 229536 Phialocephala scopiformis, a fungal endophyte of spruce producing the potent anti-insectan compound rugulosin.</title>
        <authorList>
            <consortium name="DOE Joint Genome Institute"/>
            <person name="Walker A.K."/>
            <person name="Frasz S.L."/>
            <person name="Seifert K.A."/>
            <person name="Miller J.D."/>
            <person name="Mondo S.J."/>
            <person name="Labutti K."/>
            <person name="Lipzen A."/>
            <person name="Dockter R."/>
            <person name="Kennedy M."/>
            <person name="Grigoriev I.V."/>
            <person name="Spatafora J.W."/>
        </authorList>
    </citation>
    <scope>NUCLEOTIDE SEQUENCE [LARGE SCALE GENOMIC DNA]</scope>
    <source>
        <strain evidence="4 5">CBS 120377</strain>
    </source>
</reference>
<dbReference type="Proteomes" id="UP000070700">
    <property type="component" value="Unassembled WGS sequence"/>
</dbReference>
<feature type="domain" description="GST N-terminal" evidence="2">
    <location>
        <begin position="8"/>
        <end position="94"/>
    </location>
</feature>
<comment type="similarity">
    <text evidence="1">Belongs to the GST superfamily.</text>
</comment>
<evidence type="ECO:0000256" key="1">
    <source>
        <dbReference type="ARBA" id="ARBA00007409"/>
    </source>
</evidence>
<evidence type="ECO:0000313" key="4">
    <source>
        <dbReference type="EMBL" id="KUJ17102.1"/>
    </source>
</evidence>